<name>A0A450UTF4_9GAMM</name>
<gene>
    <name evidence="1" type="ORF">BECKLFY1418A_GA0070994_105316</name>
</gene>
<organism evidence="1">
    <name type="scientific">Candidatus Kentrum sp. LFY</name>
    <dbReference type="NCBI Taxonomy" id="2126342"/>
    <lineage>
        <taxon>Bacteria</taxon>
        <taxon>Pseudomonadati</taxon>
        <taxon>Pseudomonadota</taxon>
        <taxon>Gammaproteobacteria</taxon>
        <taxon>Candidatus Kentrum</taxon>
    </lineage>
</organism>
<reference evidence="1" key="1">
    <citation type="submission" date="2019-02" db="EMBL/GenBank/DDBJ databases">
        <authorList>
            <person name="Gruber-Vodicka R. H."/>
            <person name="Seah K. B. B."/>
        </authorList>
    </citation>
    <scope>NUCLEOTIDE SEQUENCE</scope>
    <source>
        <strain evidence="1">BECK_M6</strain>
    </source>
</reference>
<proteinExistence type="predicted"/>
<accession>A0A450UTF4</accession>
<sequence>MNFDIEKSSREIDEFFEHSAHRAYVEATQPNDGEDIAAICEKGLSQFETNFHALYAALTDGMK</sequence>
<evidence type="ECO:0000313" key="1">
    <source>
        <dbReference type="EMBL" id="VFJ95828.1"/>
    </source>
</evidence>
<dbReference type="EMBL" id="CAADFH010000053">
    <property type="protein sequence ID" value="VFJ95828.1"/>
    <property type="molecule type" value="Genomic_DNA"/>
</dbReference>
<dbReference type="AlphaFoldDB" id="A0A450UTF4"/>
<protein>
    <submittedName>
        <fullName evidence="1">Uncharacterized protein</fullName>
    </submittedName>
</protein>